<evidence type="ECO:0000313" key="4">
    <source>
        <dbReference type="EMBL" id="KAK7925971.1"/>
    </source>
</evidence>
<keyword evidence="5" id="KW-1185">Reference proteome</keyword>
<keyword evidence="1" id="KW-0812">Transmembrane</keyword>
<proteinExistence type="predicted"/>
<name>A0AAW0PGQ7_9GOBI</name>
<dbReference type="EMBL" id="JBBPFD010000005">
    <property type="protein sequence ID" value="KAK7925971.1"/>
    <property type="molecule type" value="Genomic_DNA"/>
</dbReference>
<dbReference type="InterPro" id="IPR013763">
    <property type="entry name" value="Cyclin-like_dom"/>
</dbReference>
<protein>
    <recommendedName>
        <fullName evidence="6">Cyclin A1</fullName>
    </recommendedName>
</protein>
<evidence type="ECO:0000259" key="2">
    <source>
        <dbReference type="SMART" id="SM00385"/>
    </source>
</evidence>
<dbReference type="Gene3D" id="1.10.472.10">
    <property type="entry name" value="Cyclin-like"/>
    <property type="match status" value="1"/>
</dbReference>
<dbReference type="InterPro" id="IPR036915">
    <property type="entry name" value="Cyclin-like_sf"/>
</dbReference>
<keyword evidence="1" id="KW-0472">Membrane</keyword>
<comment type="caution">
    <text evidence="4">The sequence shown here is derived from an EMBL/GenBank/DDBJ whole genome shotgun (WGS) entry which is preliminary data.</text>
</comment>
<gene>
    <name evidence="4" type="ORF">WMY93_008281</name>
</gene>
<sequence>MAAATAKQFLRQFLLVHPVSAITANLAMYLSELSLMEMELFLQYRPSVVAASAYCLANYTVSRSLWPSALQSFTNYNLAEFEECLIDLHKFYKKAENLPQQAIRDKYKSSK</sequence>
<evidence type="ECO:0000259" key="3">
    <source>
        <dbReference type="SMART" id="SM01332"/>
    </source>
</evidence>
<keyword evidence="1" id="KW-1133">Transmembrane helix</keyword>
<feature type="domain" description="Cyclin C-terminal" evidence="3">
    <location>
        <begin position="4"/>
        <end position="111"/>
    </location>
</feature>
<feature type="domain" description="Cyclin-like" evidence="2">
    <location>
        <begin position="8"/>
        <end position="90"/>
    </location>
</feature>
<dbReference type="SMART" id="SM01332">
    <property type="entry name" value="Cyclin_C"/>
    <property type="match status" value="1"/>
</dbReference>
<dbReference type="InterPro" id="IPR004367">
    <property type="entry name" value="Cyclin_C-dom"/>
</dbReference>
<accession>A0AAW0PGQ7</accession>
<evidence type="ECO:0000313" key="5">
    <source>
        <dbReference type="Proteomes" id="UP001460270"/>
    </source>
</evidence>
<organism evidence="4 5">
    <name type="scientific">Mugilogobius chulae</name>
    <name type="common">yellowstripe goby</name>
    <dbReference type="NCBI Taxonomy" id="88201"/>
    <lineage>
        <taxon>Eukaryota</taxon>
        <taxon>Metazoa</taxon>
        <taxon>Chordata</taxon>
        <taxon>Craniata</taxon>
        <taxon>Vertebrata</taxon>
        <taxon>Euteleostomi</taxon>
        <taxon>Actinopterygii</taxon>
        <taxon>Neopterygii</taxon>
        <taxon>Teleostei</taxon>
        <taxon>Neoteleostei</taxon>
        <taxon>Acanthomorphata</taxon>
        <taxon>Gobiaria</taxon>
        <taxon>Gobiiformes</taxon>
        <taxon>Gobioidei</taxon>
        <taxon>Gobiidae</taxon>
        <taxon>Gobionellinae</taxon>
        <taxon>Mugilogobius</taxon>
    </lineage>
</organism>
<evidence type="ECO:0008006" key="6">
    <source>
        <dbReference type="Google" id="ProtNLM"/>
    </source>
</evidence>
<dbReference type="Proteomes" id="UP001460270">
    <property type="component" value="Unassembled WGS sequence"/>
</dbReference>
<dbReference type="AlphaFoldDB" id="A0AAW0PGQ7"/>
<feature type="transmembrane region" description="Helical" evidence="1">
    <location>
        <begin position="12"/>
        <end position="30"/>
    </location>
</feature>
<dbReference type="SMART" id="SM00385">
    <property type="entry name" value="CYCLIN"/>
    <property type="match status" value="1"/>
</dbReference>
<dbReference type="SUPFAM" id="SSF47954">
    <property type="entry name" value="Cyclin-like"/>
    <property type="match status" value="1"/>
</dbReference>
<reference evidence="5" key="1">
    <citation type="submission" date="2024-04" db="EMBL/GenBank/DDBJ databases">
        <title>Salinicola lusitanus LLJ914,a marine bacterium isolated from the Okinawa Trough.</title>
        <authorList>
            <person name="Li J."/>
        </authorList>
    </citation>
    <scope>NUCLEOTIDE SEQUENCE [LARGE SCALE GENOMIC DNA]</scope>
</reference>
<dbReference type="Pfam" id="PF02984">
    <property type="entry name" value="Cyclin_C"/>
    <property type="match status" value="1"/>
</dbReference>
<evidence type="ECO:0000256" key="1">
    <source>
        <dbReference type="SAM" id="Phobius"/>
    </source>
</evidence>
<dbReference type="FunFam" id="1.10.472.10:FF:000013">
    <property type="entry name" value="Cyclin A1"/>
    <property type="match status" value="1"/>
</dbReference>